<dbReference type="Pfam" id="PF03134">
    <property type="entry name" value="TB2_DP1_HVA22"/>
    <property type="match status" value="1"/>
</dbReference>
<reference evidence="2" key="1">
    <citation type="submission" date="2021-06" db="EMBL/GenBank/DDBJ databases">
        <title>Parelaphostrongylus tenuis whole genome reference sequence.</title>
        <authorList>
            <person name="Garwood T.J."/>
            <person name="Larsen P.A."/>
            <person name="Fountain-Jones N.M."/>
            <person name="Garbe J.R."/>
            <person name="Macchietto M.G."/>
            <person name="Kania S.A."/>
            <person name="Gerhold R.W."/>
            <person name="Richards J.E."/>
            <person name="Wolf T.M."/>
        </authorList>
    </citation>
    <scope>NUCLEOTIDE SEQUENCE</scope>
    <source>
        <strain evidence="2">MNPRO001-30</strain>
        <tissue evidence="2">Meninges</tissue>
    </source>
</reference>
<accession>A0AAD5WJ18</accession>
<comment type="caution">
    <text evidence="2">The sequence shown here is derived from an EMBL/GenBank/DDBJ whole genome shotgun (WGS) entry which is preliminary data.</text>
</comment>
<proteinExistence type="inferred from homology"/>
<dbReference type="GO" id="GO:0016020">
    <property type="term" value="C:membrane"/>
    <property type="evidence" value="ECO:0007669"/>
    <property type="project" value="UniProtKB-SubCell"/>
</dbReference>
<dbReference type="Proteomes" id="UP001196413">
    <property type="component" value="Unassembled WGS sequence"/>
</dbReference>
<feature type="transmembrane region" description="Helical" evidence="1">
    <location>
        <begin position="102"/>
        <end position="129"/>
    </location>
</feature>
<comment type="similarity">
    <text evidence="1">Belongs to the DP1 family.</text>
</comment>
<keyword evidence="1" id="KW-0812">Transmembrane</keyword>
<name>A0AAD5WJ18_PARTN</name>
<evidence type="ECO:0000313" key="2">
    <source>
        <dbReference type="EMBL" id="KAJ1372127.1"/>
    </source>
</evidence>
<protein>
    <recommendedName>
        <fullName evidence="1">Receptor expression-enhancing protein</fullName>
    </recommendedName>
</protein>
<dbReference type="InterPro" id="IPR004345">
    <property type="entry name" value="TB2_DP1_HVA22"/>
</dbReference>
<organism evidence="2 3">
    <name type="scientific">Parelaphostrongylus tenuis</name>
    <name type="common">Meningeal worm</name>
    <dbReference type="NCBI Taxonomy" id="148309"/>
    <lineage>
        <taxon>Eukaryota</taxon>
        <taxon>Metazoa</taxon>
        <taxon>Ecdysozoa</taxon>
        <taxon>Nematoda</taxon>
        <taxon>Chromadorea</taxon>
        <taxon>Rhabditida</taxon>
        <taxon>Rhabditina</taxon>
        <taxon>Rhabditomorpha</taxon>
        <taxon>Strongyloidea</taxon>
        <taxon>Metastrongylidae</taxon>
        <taxon>Parelaphostrongylus</taxon>
    </lineage>
</organism>
<dbReference type="EMBL" id="JAHQIW010007095">
    <property type="protein sequence ID" value="KAJ1372127.1"/>
    <property type="molecule type" value="Genomic_DNA"/>
</dbReference>
<dbReference type="AlphaFoldDB" id="A0AAD5WJ18"/>
<keyword evidence="3" id="KW-1185">Reference proteome</keyword>
<feature type="transmembrane region" description="Helical" evidence="1">
    <location>
        <begin position="53"/>
        <end position="82"/>
    </location>
</feature>
<dbReference type="PANTHER" id="PTHR12300">
    <property type="entry name" value="HVA22-LIKE PROTEINS"/>
    <property type="match status" value="1"/>
</dbReference>
<keyword evidence="1" id="KW-1133">Transmembrane helix</keyword>
<keyword evidence="1" id="KW-0472">Membrane</keyword>
<gene>
    <name evidence="2" type="ORF">KIN20_034204</name>
</gene>
<evidence type="ECO:0000313" key="3">
    <source>
        <dbReference type="Proteomes" id="UP001196413"/>
    </source>
</evidence>
<evidence type="ECO:0000256" key="1">
    <source>
        <dbReference type="RuleBase" id="RU362006"/>
    </source>
</evidence>
<sequence>MSSAASEATSVNPVEGVKKAHANLVASLYKSYGALLDEQLKKLDQAGVKREHVAYGLIGLVSLYLIWGQQAFFVSMLITFTYPATASVQTVRSKNGGEALNLLLYWVMFGFFALLDSSSICLLPAYFLVKTVFLVFLFLPQTQGATLIYQKLIDPLARAVEGFAKKK</sequence>
<comment type="subcellular location">
    <subcellularLocation>
        <location evidence="1">Membrane</location>
        <topology evidence="1">Multi-pass membrane protein</topology>
    </subcellularLocation>
</comment>